<organism evidence="2 3">
    <name type="scientific">Helianthus annuus</name>
    <name type="common">Common sunflower</name>
    <dbReference type="NCBI Taxonomy" id="4232"/>
    <lineage>
        <taxon>Eukaryota</taxon>
        <taxon>Viridiplantae</taxon>
        <taxon>Streptophyta</taxon>
        <taxon>Embryophyta</taxon>
        <taxon>Tracheophyta</taxon>
        <taxon>Spermatophyta</taxon>
        <taxon>Magnoliopsida</taxon>
        <taxon>eudicotyledons</taxon>
        <taxon>Gunneridae</taxon>
        <taxon>Pentapetalae</taxon>
        <taxon>asterids</taxon>
        <taxon>campanulids</taxon>
        <taxon>Asterales</taxon>
        <taxon>Asteraceae</taxon>
        <taxon>Asteroideae</taxon>
        <taxon>Heliantheae alliance</taxon>
        <taxon>Heliantheae</taxon>
        <taxon>Helianthus</taxon>
    </lineage>
</organism>
<reference evidence="3" key="1">
    <citation type="journal article" date="2017" name="Nature">
        <title>The sunflower genome provides insights into oil metabolism, flowering and Asterid evolution.</title>
        <authorList>
            <person name="Badouin H."/>
            <person name="Gouzy J."/>
            <person name="Grassa C.J."/>
            <person name="Murat F."/>
            <person name="Staton S.E."/>
            <person name="Cottret L."/>
            <person name="Lelandais-Briere C."/>
            <person name="Owens G.L."/>
            <person name="Carrere S."/>
            <person name="Mayjonade B."/>
            <person name="Legrand L."/>
            <person name="Gill N."/>
            <person name="Kane N.C."/>
            <person name="Bowers J.E."/>
            <person name="Hubner S."/>
            <person name="Bellec A."/>
            <person name="Berard A."/>
            <person name="Berges H."/>
            <person name="Blanchet N."/>
            <person name="Boniface M.C."/>
            <person name="Brunel D."/>
            <person name="Catrice O."/>
            <person name="Chaidir N."/>
            <person name="Claudel C."/>
            <person name="Donnadieu C."/>
            <person name="Faraut T."/>
            <person name="Fievet G."/>
            <person name="Helmstetter N."/>
            <person name="King M."/>
            <person name="Knapp S.J."/>
            <person name="Lai Z."/>
            <person name="Le Paslier M.C."/>
            <person name="Lippi Y."/>
            <person name="Lorenzon L."/>
            <person name="Mandel J.R."/>
            <person name="Marage G."/>
            <person name="Marchand G."/>
            <person name="Marquand E."/>
            <person name="Bret-Mestries E."/>
            <person name="Morien E."/>
            <person name="Nambeesan S."/>
            <person name="Nguyen T."/>
            <person name="Pegot-Espagnet P."/>
            <person name="Pouilly N."/>
            <person name="Raftis F."/>
            <person name="Sallet E."/>
            <person name="Schiex T."/>
            <person name="Thomas J."/>
            <person name="Vandecasteele C."/>
            <person name="Vares D."/>
            <person name="Vear F."/>
            <person name="Vautrin S."/>
            <person name="Crespi M."/>
            <person name="Mangin B."/>
            <person name="Burke J.M."/>
            <person name="Salse J."/>
            <person name="Munos S."/>
            <person name="Vincourt P."/>
            <person name="Rieseberg L.H."/>
            <person name="Langlade N.B."/>
        </authorList>
    </citation>
    <scope>NUCLEOTIDE SEQUENCE [LARGE SCALE GENOMIC DNA]</scope>
    <source>
        <strain evidence="3">cv. SF193</strain>
    </source>
</reference>
<dbReference type="AlphaFoldDB" id="A0A251RNG7"/>
<evidence type="ECO:0000313" key="3">
    <source>
        <dbReference type="Proteomes" id="UP000215914"/>
    </source>
</evidence>
<accession>A0A251RNG7</accession>
<protein>
    <submittedName>
        <fullName evidence="2">Uncharacterized protein</fullName>
    </submittedName>
</protein>
<name>A0A251RNG7_HELAN</name>
<feature type="region of interest" description="Disordered" evidence="1">
    <location>
        <begin position="60"/>
        <end position="82"/>
    </location>
</feature>
<evidence type="ECO:0000256" key="1">
    <source>
        <dbReference type="SAM" id="MobiDB-lite"/>
    </source>
</evidence>
<keyword evidence="3" id="KW-1185">Reference proteome</keyword>
<dbReference type="EMBL" id="CM007906">
    <property type="protein sequence ID" value="OTF85915.1"/>
    <property type="molecule type" value="Genomic_DNA"/>
</dbReference>
<dbReference type="Proteomes" id="UP000215914">
    <property type="component" value="Chromosome 17"/>
</dbReference>
<proteinExistence type="predicted"/>
<dbReference type="InParanoid" id="A0A251RNG7"/>
<sequence>MLLVDDQSLLSAGCRRCYQPTTPSPPHVDLFGRTANFGDNHREPGGAGWWFEQQREILRKRGSDGGGPPPCDGVAVEPGETEQKRRGAVFRRRSAVCGGAASAVVVLLFRQATQFSRGDLRQLGSIVGQTWSKAVNETTWADGHTCSGQIQSLFRSSFDGQPSQLSKATQPVNSVDSVNSVNKNHTKTRNIVECTLASLILETTSQSRN</sequence>
<evidence type="ECO:0000313" key="2">
    <source>
        <dbReference type="EMBL" id="OTF85915.1"/>
    </source>
</evidence>
<gene>
    <name evidence="2" type="ORF">HannXRQ_Chr17g0545071</name>
</gene>